<feature type="compositionally biased region" description="Low complexity" evidence="7">
    <location>
        <begin position="257"/>
        <end position="271"/>
    </location>
</feature>
<comment type="subcellular location">
    <subcellularLocation>
        <location evidence="1">Nucleus</location>
    </subcellularLocation>
</comment>
<feature type="region of interest" description="Disordered" evidence="7">
    <location>
        <begin position="255"/>
        <end position="347"/>
    </location>
</feature>
<evidence type="ECO:0000256" key="4">
    <source>
        <dbReference type="ARBA" id="ARBA00023125"/>
    </source>
</evidence>
<dbReference type="Pfam" id="PF00172">
    <property type="entry name" value="Zn_clus"/>
    <property type="match status" value="1"/>
</dbReference>
<name>A0AAN6IE98_9EURO</name>
<evidence type="ECO:0000313" key="10">
    <source>
        <dbReference type="Proteomes" id="UP001203852"/>
    </source>
</evidence>
<dbReference type="AlphaFoldDB" id="A0AAN6IE98"/>
<dbReference type="GO" id="GO:0003677">
    <property type="term" value="F:DNA binding"/>
    <property type="evidence" value="ECO:0007669"/>
    <property type="project" value="UniProtKB-KW"/>
</dbReference>
<keyword evidence="4" id="KW-0238">DNA-binding</keyword>
<keyword evidence="10" id="KW-1185">Reference proteome</keyword>
<dbReference type="GO" id="GO:0006351">
    <property type="term" value="P:DNA-templated transcription"/>
    <property type="evidence" value="ECO:0007669"/>
    <property type="project" value="InterPro"/>
</dbReference>
<dbReference type="InterPro" id="IPR001138">
    <property type="entry name" value="Zn2Cys6_DnaBD"/>
</dbReference>
<proteinExistence type="predicted"/>
<protein>
    <submittedName>
        <fullName evidence="9">Fungal-specific transcription factor domain-containing protein</fullName>
    </submittedName>
</protein>
<feature type="compositionally biased region" description="Polar residues" evidence="7">
    <location>
        <begin position="299"/>
        <end position="316"/>
    </location>
</feature>
<dbReference type="SMART" id="SM00906">
    <property type="entry name" value="Fungal_trans"/>
    <property type="match status" value="1"/>
</dbReference>
<dbReference type="SUPFAM" id="SSF57701">
    <property type="entry name" value="Zn2/Cys6 DNA-binding domain"/>
    <property type="match status" value="1"/>
</dbReference>
<dbReference type="Proteomes" id="UP001203852">
    <property type="component" value="Unassembled WGS sequence"/>
</dbReference>
<reference evidence="9" key="1">
    <citation type="journal article" date="2022" name="bioRxiv">
        <title>Deciphering the potential niche of two novel black yeast fungi from a biological soil crust based on their genomes, phenotypes, and melanin regulation.</title>
        <authorList>
            <consortium name="DOE Joint Genome Institute"/>
            <person name="Carr E.C."/>
            <person name="Barton Q."/>
            <person name="Grambo S."/>
            <person name="Sullivan M."/>
            <person name="Renfro C.M."/>
            <person name="Kuo A."/>
            <person name="Pangilinan J."/>
            <person name="Lipzen A."/>
            <person name="Keymanesh K."/>
            <person name="Savage E."/>
            <person name="Barry K."/>
            <person name="Grigoriev I.V."/>
            <person name="Riekhof W.R."/>
            <person name="Harris S.S."/>
        </authorList>
    </citation>
    <scope>NUCLEOTIDE SEQUENCE</scope>
    <source>
        <strain evidence="9">JF 03-4F</strain>
    </source>
</reference>
<dbReference type="InterPro" id="IPR050815">
    <property type="entry name" value="TF_fung"/>
</dbReference>
<evidence type="ECO:0000256" key="7">
    <source>
        <dbReference type="SAM" id="MobiDB-lite"/>
    </source>
</evidence>
<evidence type="ECO:0000256" key="1">
    <source>
        <dbReference type="ARBA" id="ARBA00004123"/>
    </source>
</evidence>
<feature type="compositionally biased region" description="Basic and acidic residues" evidence="7">
    <location>
        <begin position="318"/>
        <end position="327"/>
    </location>
</feature>
<evidence type="ECO:0000259" key="8">
    <source>
        <dbReference type="PROSITE" id="PS50048"/>
    </source>
</evidence>
<keyword evidence="6" id="KW-0539">Nucleus</keyword>
<evidence type="ECO:0000256" key="3">
    <source>
        <dbReference type="ARBA" id="ARBA00023015"/>
    </source>
</evidence>
<dbReference type="InterPro" id="IPR007219">
    <property type="entry name" value="XnlR_reg_dom"/>
</dbReference>
<dbReference type="InterPro" id="IPR036864">
    <property type="entry name" value="Zn2-C6_fun-type_DNA-bd_sf"/>
</dbReference>
<evidence type="ECO:0000256" key="2">
    <source>
        <dbReference type="ARBA" id="ARBA00022723"/>
    </source>
</evidence>
<dbReference type="Pfam" id="PF04082">
    <property type="entry name" value="Fungal_trans"/>
    <property type="match status" value="1"/>
</dbReference>
<dbReference type="SMART" id="SM00066">
    <property type="entry name" value="GAL4"/>
    <property type="match status" value="1"/>
</dbReference>
<dbReference type="GO" id="GO:0008270">
    <property type="term" value="F:zinc ion binding"/>
    <property type="evidence" value="ECO:0007669"/>
    <property type="project" value="InterPro"/>
</dbReference>
<dbReference type="PROSITE" id="PS50048">
    <property type="entry name" value="ZN2_CY6_FUNGAL_2"/>
    <property type="match status" value="1"/>
</dbReference>
<dbReference type="GO" id="GO:0005634">
    <property type="term" value="C:nucleus"/>
    <property type="evidence" value="ECO:0007669"/>
    <property type="project" value="UniProtKB-SubCell"/>
</dbReference>
<dbReference type="EMBL" id="MU404352">
    <property type="protein sequence ID" value="KAI1614767.1"/>
    <property type="molecule type" value="Genomic_DNA"/>
</dbReference>
<keyword evidence="5" id="KW-0804">Transcription</keyword>
<dbReference type="PROSITE" id="PS00463">
    <property type="entry name" value="ZN2_CY6_FUNGAL_1"/>
    <property type="match status" value="1"/>
</dbReference>
<feature type="domain" description="Zn(2)-C6 fungal-type" evidence="8">
    <location>
        <begin position="216"/>
        <end position="246"/>
    </location>
</feature>
<dbReference type="CDD" id="cd12148">
    <property type="entry name" value="fungal_TF_MHR"/>
    <property type="match status" value="1"/>
</dbReference>
<dbReference type="CDD" id="cd00067">
    <property type="entry name" value="GAL4"/>
    <property type="match status" value="1"/>
</dbReference>
<keyword evidence="2" id="KW-0479">Metal-binding</keyword>
<accession>A0AAN6IE98</accession>
<organism evidence="9 10">
    <name type="scientific">Exophiala viscosa</name>
    <dbReference type="NCBI Taxonomy" id="2486360"/>
    <lineage>
        <taxon>Eukaryota</taxon>
        <taxon>Fungi</taxon>
        <taxon>Dikarya</taxon>
        <taxon>Ascomycota</taxon>
        <taxon>Pezizomycotina</taxon>
        <taxon>Eurotiomycetes</taxon>
        <taxon>Chaetothyriomycetidae</taxon>
        <taxon>Chaetothyriales</taxon>
        <taxon>Herpotrichiellaceae</taxon>
        <taxon>Exophiala</taxon>
    </lineage>
</organism>
<dbReference type="GO" id="GO:0000981">
    <property type="term" value="F:DNA-binding transcription factor activity, RNA polymerase II-specific"/>
    <property type="evidence" value="ECO:0007669"/>
    <property type="project" value="InterPro"/>
</dbReference>
<keyword evidence="3" id="KW-0805">Transcription regulation</keyword>
<comment type="caution">
    <text evidence="9">The sequence shown here is derived from an EMBL/GenBank/DDBJ whole genome shotgun (WGS) entry which is preliminary data.</text>
</comment>
<evidence type="ECO:0000313" key="9">
    <source>
        <dbReference type="EMBL" id="KAI1614767.1"/>
    </source>
</evidence>
<gene>
    <name evidence="9" type="ORF">EDD36DRAFT_164204</name>
</gene>
<evidence type="ECO:0000256" key="5">
    <source>
        <dbReference type="ARBA" id="ARBA00023163"/>
    </source>
</evidence>
<sequence length="866" mass="96047">MATSAVLPPDSQLKRWHDTQHHFRPCPTVQHLTRLSLNSTPSAPMAPSDGSTHKTRLPSFGDFLSGASHDGPSYAQTSPGSSHGDGRLQNGPPTLHRPPQATLYGPPERHPMQYPPQTGPQPHTPHAETNQEAYWAYANYLPPDGRPALSGMPPSGPPFDLGYGRSMLREEVVADKGLCYVYDDGTVCQKVINGDAVNPKWGTTKAGKPRKRLGQACNTCREKKIKCDPSVPKCAQCLKFGRECKFDSMSRAGSKQAGSAAHSPARSSPSAQIQDAGAGRRGSNASADWMSQELARPAQRTSMTLESLLSPTSEDGASQDHDSDHSRPAKKARRSPSPHPVPGGYQVKGAVAEPSLASLPSPTTTPSFSWHIDPVELDRGLTVHYVRKYLSHVDAATYWTLPRQAFLGWVTESASKSSTDKMLLYAMMAMGTVFARRPDADTHRSLFTGFAEEAIARNADTFSLQLLQTRLILALLAFSQGQYNKAWDLCGSAVRTGFGLKYNTEEGVRTILPHERLDFHFDYETLVECRRRTFWSAYIMDCFNGCCSATVSSVYRSQCHLRLPCTQVTFESGHLRETPFSLGMPLSADSVSRVGLLGFLVEIATIFHEVVDQINQTNKRYRVRYSDEAERFRHNIMNKLETWESQLQTHLERVRDGDAQSQSVSGLYILHNYTALLVNRYVRHGELDQQAIAIRLGGEKGAYKQAQSMLELVQQLSNDEEKNSPLFRFATTSPFIGFAITVALDVITASGTLSDLMDHKSQMMSLISSGLEALESLVDYWHSAGRQRDMIKRRLGVLLSATKRASDLNGAFYFGERMQSPFPLEQDIVYGLGRVRYFQALGWAGKIHDEGDFHRLDQDTMANRAH</sequence>
<feature type="compositionally biased region" description="Pro residues" evidence="7">
    <location>
        <begin position="113"/>
        <end position="123"/>
    </location>
</feature>
<evidence type="ECO:0000256" key="6">
    <source>
        <dbReference type="ARBA" id="ARBA00023242"/>
    </source>
</evidence>
<dbReference type="Gene3D" id="4.10.240.10">
    <property type="entry name" value="Zn(2)-C6 fungal-type DNA-binding domain"/>
    <property type="match status" value="1"/>
</dbReference>
<dbReference type="PANTHER" id="PTHR47338:SF11">
    <property type="entry name" value="ZN(II)2CYS6 TRANSCRIPTION FACTOR (EUROFUNG)"/>
    <property type="match status" value="1"/>
</dbReference>
<dbReference type="PANTHER" id="PTHR47338">
    <property type="entry name" value="ZN(II)2CYS6 TRANSCRIPTION FACTOR (EUROFUNG)-RELATED"/>
    <property type="match status" value="1"/>
</dbReference>
<feature type="region of interest" description="Disordered" evidence="7">
    <location>
        <begin position="38"/>
        <end position="127"/>
    </location>
</feature>